<dbReference type="InterPro" id="IPR018042">
    <property type="entry name" value="Aspartate_kinase_CS"/>
</dbReference>
<name>A0A081TNL6_BACFG</name>
<comment type="catalytic activity">
    <reaction evidence="27">
        <text>L-homoserine + NAD(+) = L-aspartate 4-semialdehyde + NADH + H(+)</text>
        <dbReference type="Rhea" id="RHEA:15757"/>
        <dbReference type="ChEBI" id="CHEBI:15378"/>
        <dbReference type="ChEBI" id="CHEBI:57476"/>
        <dbReference type="ChEBI" id="CHEBI:57540"/>
        <dbReference type="ChEBI" id="CHEBI:57945"/>
        <dbReference type="ChEBI" id="CHEBI:537519"/>
        <dbReference type="EC" id="1.1.1.3"/>
    </reaction>
    <physiologicalReaction direction="right-to-left" evidence="27">
        <dbReference type="Rhea" id="RHEA:15759"/>
    </physiologicalReaction>
</comment>
<dbReference type="GO" id="GO:0009088">
    <property type="term" value="P:threonine biosynthetic process"/>
    <property type="evidence" value="ECO:0007669"/>
    <property type="project" value="UniProtKB-UniPathway"/>
</dbReference>
<evidence type="ECO:0000313" key="40">
    <source>
        <dbReference type="Proteomes" id="UP000286270"/>
    </source>
</evidence>
<dbReference type="Gene3D" id="3.40.1160.10">
    <property type="entry name" value="Acetylglutamate kinase-like"/>
    <property type="match status" value="1"/>
</dbReference>
<keyword evidence="19" id="KW-0520">NAD</keyword>
<dbReference type="EC" id="1.1.1.3" evidence="33"/>
<dbReference type="NCBIfam" id="TIGR00657">
    <property type="entry name" value="asp_kinases"/>
    <property type="match status" value="1"/>
</dbReference>
<dbReference type="InterPro" id="IPR041743">
    <property type="entry name" value="AK-HSDH_N"/>
</dbReference>
<dbReference type="InterPro" id="IPR005106">
    <property type="entry name" value="Asp/hSer_DH_NAD-bd"/>
</dbReference>
<dbReference type="CDD" id="cd04921">
    <property type="entry name" value="ACT_AKi-HSDH-ThrA-like_1"/>
    <property type="match status" value="1"/>
</dbReference>
<evidence type="ECO:0000313" key="30">
    <source>
        <dbReference type="EMBL" id="MCZ2687647.1"/>
    </source>
</evidence>
<keyword evidence="18 33" id="KW-0560">Oxidoreductase</keyword>
<keyword evidence="17" id="KW-0521">NADP</keyword>
<comment type="pathway">
    <text evidence="2">Amino-acid biosynthesis; L-lysine biosynthesis via DAP pathway; (S)-tetrahydrodipicolinate from L-aspartate: step 1/4.</text>
</comment>
<dbReference type="Gene3D" id="3.30.2130.10">
    <property type="entry name" value="VC0802-like"/>
    <property type="match status" value="1"/>
</dbReference>
<evidence type="ECO:0000256" key="14">
    <source>
        <dbReference type="ARBA" id="ARBA00022741"/>
    </source>
</evidence>
<evidence type="ECO:0000256" key="11">
    <source>
        <dbReference type="ARBA" id="ARBA00022679"/>
    </source>
</evidence>
<comment type="catalytic activity">
    <reaction evidence="25">
        <text>L-aspartate + ATP = 4-phospho-L-aspartate + ADP</text>
        <dbReference type="Rhea" id="RHEA:23776"/>
        <dbReference type="ChEBI" id="CHEBI:29991"/>
        <dbReference type="ChEBI" id="CHEBI:30616"/>
        <dbReference type="ChEBI" id="CHEBI:57535"/>
        <dbReference type="ChEBI" id="CHEBI:456216"/>
        <dbReference type="EC" id="2.7.2.4"/>
    </reaction>
    <physiologicalReaction direction="left-to-right" evidence="25">
        <dbReference type="Rhea" id="RHEA:23777"/>
    </physiologicalReaction>
</comment>
<evidence type="ECO:0000256" key="10">
    <source>
        <dbReference type="ARBA" id="ARBA00022605"/>
    </source>
</evidence>
<dbReference type="InterPro" id="IPR001341">
    <property type="entry name" value="Asp_kinase"/>
</dbReference>
<reference evidence="32" key="1">
    <citation type="book" date="2014" name="THE 24TH EUROPEAN CONGRESS OF CLINICAL MICROBIOLOGY AND INFECTIOUS DISEASES" publisher="ECCMID 2014" city="Barcelona, Spain">
        <title>Identification of resistance genes in three multidrug-resistant Bacteroides fragilis isolates by whole genome sequencing.</title>
        <editorList>
            <person name="Unknown"/>
            <person name="A."/>
        </editorList>
        <authorList>
            <person name="Sydenham T.V."/>
            <person name="Hasman H."/>
            <person name="Wang M."/>
            <person name="Soki J."/>
            <person name="Nagy E."/>
            <person name="Justesen U.S."/>
        </authorList>
    </citation>
    <scope>NUCLEOTIDE SEQUENCE</scope>
    <source>
        <strain evidence="32">DCMSKEJBY0001B</strain>
    </source>
</reference>
<keyword evidence="11 33" id="KW-0808">Transferase</keyword>
<dbReference type="PANTHER" id="PTHR43070:SF3">
    <property type="entry name" value="HOMOSERINE DEHYDROGENASE"/>
    <property type="match status" value="1"/>
</dbReference>
<keyword evidence="23" id="KW-0511">Multifunctional enzyme</keyword>
<dbReference type="SUPFAM" id="SSF51735">
    <property type="entry name" value="NAD(P)-binding Rossmann-fold domains"/>
    <property type="match status" value="1"/>
</dbReference>
<dbReference type="InterPro" id="IPR036291">
    <property type="entry name" value="NAD(P)-bd_dom_sf"/>
</dbReference>
<evidence type="ECO:0000256" key="6">
    <source>
        <dbReference type="ARBA" id="ARBA00005139"/>
    </source>
</evidence>
<dbReference type="SUPFAM" id="SSF55021">
    <property type="entry name" value="ACT-like"/>
    <property type="match status" value="2"/>
</dbReference>
<sequence>MKVMKFGGTSVGSVNSILSVKKIVESAGEPVIVVVSALGGITDQLISTSRMAATGDAAYEGAYREIVRRHEEMVKGVIPAGETQTLLHYQVNELLDELKDIFQGIYLIKDLSPKTSDTIVSYGERLSSLIASRLIQGAVWFDSRTFIKTEKKHNKHTLDTELTNRLVREAFKEIPQVSLVPGFISSDKVSGDVTNLGRGGSDYTAAVIAAALGADSLEIWTDVDGFMTADPRVISTAYTISELTYVEATELCNFGAKVVYPPTIYPVCHKNIPILIKNTFNPDGQGTVIKQNVDHTKSKAIKGISSINDTSLITVQGLGMVGVIGVNYRIFKALAKNGISVFLVSQASSENSTSIGVRNADADLACEVLNEEFAKEIEMGEISPIQAEKNLATVAIVGENMKHTPGIAGKLFGTLGRNGINVIACAQGASETNISFVVDSKSLRKSLNVIHDSFFLSEYQVLNLFICGVGTVGGSLVEQIRQQQKKLMMENGLKLHVVGIIDATKAMFSRAGFDLGNYREELKEKGTDSSLDTIREEIIGMNIFNSVFVDCTASPDIASLYKDFLQHNISVVAANKIAASSAYENYRELKLIARQRGVKYLFETNVGAGLPIINTINDLIHSGDKILKIEAVLSGTLNYIFNKISADVPFSRTIKMAQEERYSEPDPRIDLSGKDVIRKLVILAREAGYKLEQEEVEKNLFVPNDFFEGSLEDFWKKVPSLDADFEARRKVLESENKHWRFVAKLENGKASVGLQEVDRNHPFYGLEGSNNIILLTTERYKEYPMMIQGYGAGAGVTAAGVFADIMSIANV</sequence>
<keyword evidence="13" id="KW-0479">Metal-binding</keyword>
<dbReference type="FunFam" id="3.30.360.10:FF:000006">
    <property type="entry name" value="Bifunctional aspartokinase/homoserine dehydrogenase"/>
    <property type="match status" value="1"/>
</dbReference>
<reference evidence="38 39" key="2">
    <citation type="submission" date="2018-08" db="EMBL/GenBank/DDBJ databases">
        <title>A genome reference for cultivated species of the human gut microbiota.</title>
        <authorList>
            <person name="Zou Y."/>
            <person name="Xue W."/>
            <person name="Luo G."/>
        </authorList>
    </citation>
    <scope>NUCLEOTIDE SEQUENCE [LARGE SCALE GENOMIC DNA]</scope>
    <source>
        <strain evidence="33 40">AF14-26</strain>
        <strain evidence="35 38">AM18-6</strain>
        <strain evidence="34 39">OF01-1</strain>
    </source>
</reference>
<evidence type="ECO:0000256" key="8">
    <source>
        <dbReference type="ARBA" id="ARBA00010046"/>
    </source>
</evidence>
<dbReference type="EMBL" id="CP036546">
    <property type="protein sequence ID" value="QCQ44642.1"/>
    <property type="molecule type" value="Genomic_DNA"/>
</dbReference>
<evidence type="ECO:0000313" key="34">
    <source>
        <dbReference type="EMBL" id="RGY69692.1"/>
    </source>
</evidence>
<evidence type="ECO:0000313" key="29">
    <source>
        <dbReference type="EMBL" id="MCZ2656444.1"/>
    </source>
</evidence>
<dbReference type="PANTHER" id="PTHR43070">
    <property type="match status" value="1"/>
</dbReference>
<evidence type="ECO:0000256" key="23">
    <source>
        <dbReference type="ARBA" id="ARBA00023268"/>
    </source>
</evidence>
<evidence type="ECO:0000313" key="39">
    <source>
        <dbReference type="Proteomes" id="UP000284614"/>
    </source>
</evidence>
<evidence type="ECO:0000256" key="13">
    <source>
        <dbReference type="ARBA" id="ARBA00022723"/>
    </source>
</evidence>
<dbReference type="InterPro" id="IPR001342">
    <property type="entry name" value="HDH_cat"/>
</dbReference>
<dbReference type="UniPathway" id="UPA00051">
    <property type="reaction ID" value="UER00462"/>
</dbReference>
<keyword evidence="14" id="KW-0547">Nucleotide-binding</keyword>
<dbReference type="InterPro" id="IPR001048">
    <property type="entry name" value="Asp/Glu/Uridylate_kinase"/>
</dbReference>
<dbReference type="PIRSF" id="PIRSF000727">
    <property type="entry name" value="ThrA"/>
    <property type="match status" value="1"/>
</dbReference>
<evidence type="ECO:0000313" key="36">
    <source>
        <dbReference type="Proteomes" id="UP000028294"/>
    </source>
</evidence>
<dbReference type="InterPro" id="IPR036393">
    <property type="entry name" value="AceGlu_kinase-like_sf"/>
</dbReference>
<dbReference type="GO" id="GO:0009090">
    <property type="term" value="P:homoserine biosynthetic process"/>
    <property type="evidence" value="ECO:0007669"/>
    <property type="project" value="UniProtKB-ARBA"/>
</dbReference>
<dbReference type="Proteomes" id="UP000028294">
    <property type="component" value="Chromosome"/>
</dbReference>
<evidence type="ECO:0000256" key="4">
    <source>
        <dbReference type="ARBA" id="ARBA00005056"/>
    </source>
</evidence>
<keyword evidence="10" id="KW-0028">Amino-acid biosynthesis</keyword>
<dbReference type="NCBIfam" id="NF006959">
    <property type="entry name" value="PRK09436.1"/>
    <property type="match status" value="1"/>
</dbReference>
<dbReference type="EMBL" id="CP036553">
    <property type="protein sequence ID" value="QCQ35717.1"/>
    <property type="molecule type" value="Genomic_DNA"/>
</dbReference>
<evidence type="ECO:0000256" key="15">
    <source>
        <dbReference type="ARBA" id="ARBA00022777"/>
    </source>
</evidence>
<dbReference type="Proteomes" id="UP001075704">
    <property type="component" value="Unassembled WGS sequence"/>
</dbReference>
<dbReference type="Pfam" id="PF22468">
    <property type="entry name" value="ACT_9"/>
    <property type="match status" value="2"/>
</dbReference>
<dbReference type="Proteomes" id="UP000036847">
    <property type="component" value="Chromosome"/>
</dbReference>
<protein>
    <submittedName>
        <fullName evidence="33">Bifunctional aspartate kinase/homoserine dehydrogenase I</fullName>
        <ecNumber evidence="33">1.1.1.3</ecNumber>
        <ecNumber evidence="33">2.7.2.4</ecNumber>
    </submittedName>
</protein>
<dbReference type="UniPathway" id="UPA00034">
    <property type="reaction ID" value="UER00015"/>
</dbReference>
<evidence type="ECO:0000313" key="32">
    <source>
        <dbReference type="EMBL" id="QCQ44642.1"/>
    </source>
</evidence>
<dbReference type="EC" id="2.7.2.4" evidence="33"/>
<dbReference type="Pfam" id="PF00742">
    <property type="entry name" value="Homoserine_dh"/>
    <property type="match status" value="1"/>
</dbReference>
<evidence type="ECO:0000256" key="3">
    <source>
        <dbReference type="ARBA" id="ARBA00004986"/>
    </source>
</evidence>
<dbReference type="Gene3D" id="3.30.360.10">
    <property type="entry name" value="Dihydrodipicolinate Reductase, domain 2"/>
    <property type="match status" value="1"/>
</dbReference>
<dbReference type="InterPro" id="IPR002912">
    <property type="entry name" value="ACT_dom"/>
</dbReference>
<dbReference type="GO" id="GO:0004412">
    <property type="term" value="F:homoserine dehydrogenase activity"/>
    <property type="evidence" value="ECO:0007669"/>
    <property type="project" value="UniProtKB-EC"/>
</dbReference>
<keyword evidence="15 33" id="KW-0418">Kinase</keyword>
<dbReference type="SUPFAM" id="SSF55347">
    <property type="entry name" value="Glyceraldehyde-3-phosphate dehydrogenase-like, C-terminal domain"/>
    <property type="match status" value="1"/>
</dbReference>
<dbReference type="EMBL" id="JAPTZU010000004">
    <property type="protein sequence ID" value="MCZ2687647.1"/>
    <property type="molecule type" value="Genomic_DNA"/>
</dbReference>
<dbReference type="CDD" id="cd04257">
    <property type="entry name" value="AAK_AK-HSDH"/>
    <property type="match status" value="1"/>
</dbReference>
<comment type="function">
    <text evidence="24">Bifunctional aspartate kinase and homoserine dehydrogenase that catalyzes the first and the third steps toward the synthesis of lysine, methionine and threonine from aspartate.</text>
</comment>
<dbReference type="OrthoDB" id="9799110at2"/>
<keyword evidence="20" id="KW-0915">Sodium</keyword>
<dbReference type="UniPathway" id="UPA00050">
    <property type="reaction ID" value="UER00063"/>
</dbReference>
<dbReference type="InterPro" id="IPR011147">
    <property type="entry name" value="Bifunc_Aspkin/hSer_DH"/>
</dbReference>
<dbReference type="SUPFAM" id="SSF53633">
    <property type="entry name" value="Carbamate kinase-like"/>
    <property type="match status" value="1"/>
</dbReference>
<dbReference type="GO" id="GO:0050661">
    <property type="term" value="F:NADP binding"/>
    <property type="evidence" value="ECO:0007669"/>
    <property type="project" value="InterPro"/>
</dbReference>
<dbReference type="Proteomes" id="UP000266644">
    <property type="component" value="Unassembled WGS sequence"/>
</dbReference>
<evidence type="ECO:0000256" key="1">
    <source>
        <dbReference type="ARBA" id="ARBA00001920"/>
    </source>
</evidence>
<evidence type="ECO:0000256" key="17">
    <source>
        <dbReference type="ARBA" id="ARBA00022857"/>
    </source>
</evidence>
<dbReference type="EMBL" id="JAPUAC010000022">
    <property type="protein sequence ID" value="MCZ2656444.1"/>
    <property type="molecule type" value="Genomic_DNA"/>
</dbReference>
<comment type="subunit">
    <text evidence="9">Homotetramer.</text>
</comment>
<keyword evidence="22" id="KW-0486">Methionine biosynthesis</keyword>
<dbReference type="Proteomes" id="UP001079672">
    <property type="component" value="Unassembled WGS sequence"/>
</dbReference>
<dbReference type="Proteomes" id="UP000284614">
    <property type="component" value="Unassembled WGS sequence"/>
</dbReference>
<keyword evidence="16" id="KW-0067">ATP-binding</keyword>
<dbReference type="InterPro" id="IPR054352">
    <property type="entry name" value="ACT_Aspartokinase"/>
</dbReference>
<evidence type="ECO:0000256" key="2">
    <source>
        <dbReference type="ARBA" id="ARBA00004766"/>
    </source>
</evidence>
<dbReference type="InterPro" id="IPR045865">
    <property type="entry name" value="ACT-like_dom_sf"/>
</dbReference>
<evidence type="ECO:0000256" key="27">
    <source>
        <dbReference type="ARBA" id="ARBA00049031"/>
    </source>
</evidence>
<feature type="domain" description="ACT" evidence="28">
    <location>
        <begin position="396"/>
        <end position="469"/>
    </location>
</feature>
<comment type="similarity">
    <text evidence="8">In the N-terminal section; belongs to the aspartokinase family.</text>
</comment>
<evidence type="ECO:0000256" key="26">
    <source>
        <dbReference type="ARBA" id="ARBA00048841"/>
    </source>
</evidence>
<evidence type="ECO:0000256" key="18">
    <source>
        <dbReference type="ARBA" id="ARBA00023002"/>
    </source>
</evidence>
<dbReference type="GO" id="GO:0009086">
    <property type="term" value="P:methionine biosynthetic process"/>
    <property type="evidence" value="ECO:0007669"/>
    <property type="project" value="UniProtKB-KW"/>
</dbReference>
<comment type="similarity">
    <text evidence="7">In the C-terminal section; belongs to the homoserine dehydrogenase family.</text>
</comment>
<evidence type="ECO:0000313" key="35">
    <source>
        <dbReference type="EMBL" id="RHH07101.1"/>
    </source>
</evidence>
<evidence type="ECO:0000256" key="9">
    <source>
        <dbReference type="ARBA" id="ARBA00011881"/>
    </source>
</evidence>
<dbReference type="GO" id="GO:0046872">
    <property type="term" value="F:metal ion binding"/>
    <property type="evidence" value="ECO:0007669"/>
    <property type="project" value="UniProtKB-KW"/>
</dbReference>
<comment type="cofactor">
    <cofactor evidence="1">
        <name>a metal cation</name>
        <dbReference type="ChEBI" id="CHEBI:25213"/>
    </cofactor>
</comment>
<dbReference type="EMBL" id="QSDG01000005">
    <property type="protein sequence ID" value="RGY69692.1"/>
    <property type="molecule type" value="Genomic_DNA"/>
</dbReference>
<dbReference type="GO" id="GO:0009089">
    <property type="term" value="P:lysine biosynthetic process via diaminopimelate"/>
    <property type="evidence" value="ECO:0007669"/>
    <property type="project" value="UniProtKB-UniPathway"/>
</dbReference>
<evidence type="ECO:0000256" key="5">
    <source>
        <dbReference type="ARBA" id="ARBA00005062"/>
    </source>
</evidence>
<keyword evidence="12" id="KW-0791">Threonine biosynthesis</keyword>
<evidence type="ECO:0000256" key="20">
    <source>
        <dbReference type="ARBA" id="ARBA00023053"/>
    </source>
</evidence>
<evidence type="ECO:0000313" key="31">
    <source>
        <dbReference type="EMBL" id="QCQ35717.1"/>
    </source>
</evidence>
<comment type="pathway">
    <text evidence="5">Amino-acid biosynthesis; L-methionine biosynthesis via de novo pathway; L-homoserine from L-aspartate: step 3/3.</text>
</comment>
<evidence type="ECO:0000256" key="16">
    <source>
        <dbReference type="ARBA" id="ARBA00022840"/>
    </source>
</evidence>
<dbReference type="AlphaFoldDB" id="A0A081TNL6"/>
<dbReference type="RefSeq" id="WP_005823094.1">
    <property type="nucleotide sequence ID" value="NZ_CP036546.1"/>
</dbReference>
<dbReference type="EMBL" id="QRZH01000001">
    <property type="protein sequence ID" value="RGV59662.1"/>
    <property type="molecule type" value="Genomic_DNA"/>
</dbReference>
<accession>A0A081TNL6</accession>
<proteinExistence type="inferred from homology"/>
<dbReference type="Pfam" id="PF00696">
    <property type="entry name" value="AA_kinase"/>
    <property type="match status" value="1"/>
</dbReference>
<evidence type="ECO:0000313" key="33">
    <source>
        <dbReference type="EMBL" id="RGV59662.1"/>
    </source>
</evidence>
<gene>
    <name evidence="29" type="primary">thrA</name>
    <name evidence="35" type="ORF">DW228_19965</name>
    <name evidence="33" type="ORF">DWW08_00700</name>
    <name evidence="34" type="ORF">DXA27_07225</name>
    <name evidence="32" type="ORF">EC80_007200</name>
    <name evidence="31" type="ORF">IA74_006190</name>
    <name evidence="29" type="ORF">O1422_20065</name>
    <name evidence="30" type="ORF">O1433_09040</name>
</gene>
<dbReference type="EMBL" id="QRJE01000037">
    <property type="protein sequence ID" value="RHH07101.1"/>
    <property type="molecule type" value="Genomic_DNA"/>
</dbReference>
<dbReference type="PROSITE" id="PS51671">
    <property type="entry name" value="ACT"/>
    <property type="match status" value="1"/>
</dbReference>
<evidence type="ECO:0000256" key="12">
    <source>
        <dbReference type="ARBA" id="ARBA00022697"/>
    </source>
</evidence>
<dbReference type="InterPro" id="IPR049638">
    <property type="entry name" value="AK-HD"/>
</dbReference>
<comment type="pathway">
    <text evidence="4">Amino-acid biosynthesis; L-threonine biosynthesis; L-threonine from L-aspartate: step 3/5.</text>
</comment>
<comment type="pathway">
    <text evidence="6">Amino-acid biosynthesis; L-threonine biosynthesis; L-threonine from L-aspartate: step 1/5.</text>
</comment>
<dbReference type="GO" id="GO:0004072">
    <property type="term" value="F:aspartate kinase activity"/>
    <property type="evidence" value="ECO:0007669"/>
    <property type="project" value="UniProtKB-EC"/>
</dbReference>
<evidence type="ECO:0000256" key="24">
    <source>
        <dbReference type="ARBA" id="ARBA00044938"/>
    </source>
</evidence>
<dbReference type="Proteomes" id="UP000286270">
    <property type="component" value="Unassembled WGS sequence"/>
</dbReference>
<keyword evidence="21" id="KW-0457">Lysine biosynthesis</keyword>
<reference evidence="29" key="4">
    <citation type="submission" date="2022-12" db="EMBL/GenBank/DDBJ databases">
        <title>Development of a Multilocus Sequence Typing Scheme for Bacteroides fragilis Based on Whole Genome Sequencing Data and Clinical Application.</title>
        <authorList>
            <person name="Nielsen F.D."/>
            <person name="Justesen U.S."/>
        </authorList>
    </citation>
    <scope>NUCLEOTIDE SEQUENCE</scope>
    <source>
        <strain evidence="30">BF_AM_ODE_DK_2015_4</strain>
        <strain evidence="29">BF_BC_ODE_DK_2015_2</strain>
    </source>
</reference>
<evidence type="ECO:0000256" key="22">
    <source>
        <dbReference type="ARBA" id="ARBA00023167"/>
    </source>
</evidence>
<evidence type="ECO:0000256" key="21">
    <source>
        <dbReference type="ARBA" id="ARBA00023154"/>
    </source>
</evidence>
<comment type="pathway">
    <text evidence="3">Amino-acid biosynthesis; L-methionine biosynthesis via de novo pathway; L-homoserine from L-aspartate: step 1/3.</text>
</comment>
<dbReference type="GO" id="GO:0005524">
    <property type="term" value="F:ATP binding"/>
    <property type="evidence" value="ECO:0007669"/>
    <property type="project" value="UniProtKB-KW"/>
</dbReference>
<evidence type="ECO:0000313" key="38">
    <source>
        <dbReference type="Proteomes" id="UP000266644"/>
    </source>
</evidence>
<dbReference type="Pfam" id="PF03447">
    <property type="entry name" value="NAD_binding_3"/>
    <property type="match status" value="1"/>
</dbReference>
<evidence type="ECO:0000256" key="19">
    <source>
        <dbReference type="ARBA" id="ARBA00023027"/>
    </source>
</evidence>
<evidence type="ECO:0000313" key="37">
    <source>
        <dbReference type="Proteomes" id="UP000036847"/>
    </source>
</evidence>
<organism evidence="33 40">
    <name type="scientific">Bacteroides fragilis</name>
    <dbReference type="NCBI Taxonomy" id="817"/>
    <lineage>
        <taxon>Bacteria</taxon>
        <taxon>Pseudomonadati</taxon>
        <taxon>Bacteroidota</taxon>
        <taxon>Bacteroidia</taxon>
        <taxon>Bacteroidales</taxon>
        <taxon>Bacteroidaceae</taxon>
        <taxon>Bacteroides</taxon>
    </lineage>
</organism>
<reference evidence="36 37" key="3">
    <citation type="submission" date="2019-03" db="EMBL/GenBank/DDBJ databases">
        <title>Complete genome assembly of MDR B. fragilis.</title>
        <authorList>
            <person name="Sydenham T.V."/>
            <person name="Hasman H."/>
            <person name="Justesen U.S."/>
        </authorList>
    </citation>
    <scope>NUCLEOTIDE SEQUENCE [LARGE SCALE GENOMIC DNA]</scope>
    <source>
        <strain evidence="31 36">DCMOUH0067B</strain>
        <strain evidence="32 37">DCMSKEJBY0001B</strain>
    </source>
</reference>
<evidence type="ECO:0000256" key="25">
    <source>
        <dbReference type="ARBA" id="ARBA00048561"/>
    </source>
</evidence>
<dbReference type="Gene3D" id="3.40.50.720">
    <property type="entry name" value="NAD(P)-binding Rossmann-like Domain"/>
    <property type="match status" value="1"/>
</dbReference>
<evidence type="ECO:0000259" key="28">
    <source>
        <dbReference type="PROSITE" id="PS51671"/>
    </source>
</evidence>
<evidence type="ECO:0000256" key="7">
    <source>
        <dbReference type="ARBA" id="ARBA00007952"/>
    </source>
</evidence>
<dbReference type="FunFam" id="3.30.2130.10:FF:000001">
    <property type="entry name" value="Bifunctional aspartokinase/homoserine dehydrogenase"/>
    <property type="match status" value="1"/>
</dbReference>
<comment type="catalytic activity">
    <reaction evidence="26">
        <text>L-homoserine + NADP(+) = L-aspartate 4-semialdehyde + NADPH + H(+)</text>
        <dbReference type="Rhea" id="RHEA:15761"/>
        <dbReference type="ChEBI" id="CHEBI:15378"/>
        <dbReference type="ChEBI" id="CHEBI:57476"/>
        <dbReference type="ChEBI" id="CHEBI:57783"/>
        <dbReference type="ChEBI" id="CHEBI:58349"/>
        <dbReference type="ChEBI" id="CHEBI:537519"/>
        <dbReference type="EC" id="1.1.1.3"/>
    </reaction>
    <physiologicalReaction direction="right-to-left" evidence="26">
        <dbReference type="Rhea" id="RHEA:15763"/>
    </physiologicalReaction>
</comment>
<dbReference type="PROSITE" id="PS00324">
    <property type="entry name" value="ASPARTOKINASE"/>
    <property type="match status" value="1"/>
</dbReference>